<reference evidence="1" key="1">
    <citation type="journal article" date="2020" name="New Phytol.">
        <title>Comparative genomics reveals dynamic genome evolution in host specialist ectomycorrhizal fungi.</title>
        <authorList>
            <person name="Lofgren L.A."/>
            <person name="Nguyen N.H."/>
            <person name="Vilgalys R."/>
            <person name="Ruytinx J."/>
            <person name="Liao H.L."/>
            <person name="Branco S."/>
            <person name="Kuo A."/>
            <person name="LaButti K."/>
            <person name="Lipzen A."/>
            <person name="Andreopoulos W."/>
            <person name="Pangilinan J."/>
            <person name="Riley R."/>
            <person name="Hundley H."/>
            <person name="Na H."/>
            <person name="Barry K."/>
            <person name="Grigoriev I.V."/>
            <person name="Stajich J.E."/>
            <person name="Kennedy P.G."/>
        </authorList>
    </citation>
    <scope>NUCLEOTIDE SEQUENCE</scope>
    <source>
        <strain evidence="1">FC203</strain>
    </source>
</reference>
<keyword evidence="2" id="KW-1185">Reference proteome</keyword>
<dbReference type="RefSeq" id="XP_041224381.1">
    <property type="nucleotide sequence ID" value="XM_041373326.1"/>
</dbReference>
<dbReference type="InterPro" id="IPR012337">
    <property type="entry name" value="RNaseH-like_sf"/>
</dbReference>
<organism evidence="1 2">
    <name type="scientific">Suillus fuscotomentosus</name>
    <dbReference type="NCBI Taxonomy" id="1912939"/>
    <lineage>
        <taxon>Eukaryota</taxon>
        <taxon>Fungi</taxon>
        <taxon>Dikarya</taxon>
        <taxon>Basidiomycota</taxon>
        <taxon>Agaricomycotina</taxon>
        <taxon>Agaricomycetes</taxon>
        <taxon>Agaricomycetidae</taxon>
        <taxon>Boletales</taxon>
        <taxon>Suillineae</taxon>
        <taxon>Suillaceae</taxon>
        <taxon>Suillus</taxon>
    </lineage>
</organism>
<dbReference type="Proteomes" id="UP001195769">
    <property type="component" value="Unassembled WGS sequence"/>
</dbReference>
<evidence type="ECO:0000313" key="2">
    <source>
        <dbReference type="Proteomes" id="UP001195769"/>
    </source>
</evidence>
<accession>A0AAD4E3D6</accession>
<comment type="caution">
    <text evidence="1">The sequence shown here is derived from an EMBL/GenBank/DDBJ whole genome shotgun (WGS) entry which is preliminary data.</text>
</comment>
<dbReference type="GeneID" id="64667624"/>
<feature type="non-terminal residue" evidence="1">
    <location>
        <position position="1"/>
    </location>
</feature>
<protein>
    <submittedName>
        <fullName evidence="1">Uncharacterized protein</fullName>
    </submittedName>
</protein>
<proteinExistence type="predicted"/>
<name>A0AAD4E3D6_9AGAM</name>
<dbReference type="EMBL" id="JABBWK010000036">
    <property type="protein sequence ID" value="KAG1898805.1"/>
    <property type="molecule type" value="Genomic_DNA"/>
</dbReference>
<dbReference type="AlphaFoldDB" id="A0AAD4E3D6"/>
<gene>
    <name evidence="1" type="ORF">F5891DRAFT_893188</name>
</gene>
<sequence length="107" mass="12582">IKVPELQLLWDVETRWDSVYFMINHLREMHPAVDFFLSSSDQPDVVKCKINTMEWFVLKDFEEILGVPHVVQQTMSSESLPKLGSTIPNFELFMTAWERLAKKTPRL</sequence>
<evidence type="ECO:0000313" key="1">
    <source>
        <dbReference type="EMBL" id="KAG1898805.1"/>
    </source>
</evidence>
<feature type="non-terminal residue" evidence="1">
    <location>
        <position position="107"/>
    </location>
</feature>
<dbReference type="SUPFAM" id="SSF53098">
    <property type="entry name" value="Ribonuclease H-like"/>
    <property type="match status" value="1"/>
</dbReference>